<evidence type="ECO:0000256" key="2">
    <source>
        <dbReference type="ARBA" id="ARBA00022771"/>
    </source>
</evidence>
<dbReference type="InterPro" id="IPR013083">
    <property type="entry name" value="Znf_RING/FYVE/PHD"/>
</dbReference>
<evidence type="ECO:0000256" key="1">
    <source>
        <dbReference type="ARBA" id="ARBA00022723"/>
    </source>
</evidence>
<keyword evidence="1" id="KW-0479">Metal-binding</keyword>
<evidence type="ECO:0000256" key="5">
    <source>
        <dbReference type="SAM" id="MobiDB-lite"/>
    </source>
</evidence>
<dbReference type="GO" id="GO:0000785">
    <property type="term" value="C:chromatin"/>
    <property type="evidence" value="ECO:0007669"/>
    <property type="project" value="TreeGrafter"/>
</dbReference>
<gene>
    <name evidence="7" type="ORF">cand_032740</name>
</gene>
<reference evidence="7 8" key="1">
    <citation type="submission" date="2016-10" db="EMBL/GenBank/DDBJ databases">
        <title>Reductive evolution of mitochondrial metabolism and differential evolution of invasion-related proteins in Cryptosporidium.</title>
        <authorList>
            <person name="Liu S."/>
            <person name="Roellig D.M."/>
            <person name="Guo Y."/>
            <person name="Li N."/>
            <person name="Frace M.A."/>
            <person name="Tang K."/>
            <person name="Zhang L."/>
            <person name="Feng Y."/>
            <person name="Xiao L."/>
        </authorList>
    </citation>
    <scope>NUCLEOTIDE SEQUENCE [LARGE SCALE GENOMIC DNA]</scope>
    <source>
        <strain evidence="7">30847</strain>
    </source>
</reference>
<dbReference type="GeneID" id="92367458"/>
<evidence type="ECO:0000259" key="6">
    <source>
        <dbReference type="PROSITE" id="PS51044"/>
    </source>
</evidence>
<dbReference type="EMBL" id="LRBS01000121">
    <property type="protein sequence ID" value="OII71561.1"/>
    <property type="molecule type" value="Genomic_DNA"/>
</dbReference>
<keyword evidence="8" id="KW-1185">Reference proteome</keyword>
<dbReference type="Proteomes" id="UP000186804">
    <property type="component" value="Unassembled WGS sequence"/>
</dbReference>
<dbReference type="GO" id="GO:0061665">
    <property type="term" value="F:SUMO ligase activity"/>
    <property type="evidence" value="ECO:0007669"/>
    <property type="project" value="TreeGrafter"/>
</dbReference>
<feature type="compositionally biased region" description="Polar residues" evidence="5">
    <location>
        <begin position="684"/>
        <end position="700"/>
    </location>
</feature>
<evidence type="ECO:0000256" key="4">
    <source>
        <dbReference type="PROSITE-ProRule" id="PRU00452"/>
    </source>
</evidence>
<proteinExistence type="predicted"/>
<dbReference type="PROSITE" id="PS01359">
    <property type="entry name" value="ZF_PHD_1"/>
    <property type="match status" value="1"/>
</dbReference>
<dbReference type="OrthoDB" id="28127at2759"/>
<protein>
    <submittedName>
        <fullName evidence="7">MIZ zinc finger domain-containing protein</fullName>
    </submittedName>
</protein>
<dbReference type="RefSeq" id="XP_067066751.1">
    <property type="nucleotide sequence ID" value="XM_067213500.1"/>
</dbReference>
<dbReference type="PANTHER" id="PTHR10782:SF4">
    <property type="entry name" value="TONALLI, ISOFORM E"/>
    <property type="match status" value="1"/>
</dbReference>
<name>A0A1J4MBF2_9CRYT</name>
<accession>A0A1J4MBF2</accession>
<dbReference type="PANTHER" id="PTHR10782">
    <property type="entry name" value="ZINC FINGER MIZ DOMAIN-CONTAINING PROTEIN"/>
    <property type="match status" value="1"/>
</dbReference>
<evidence type="ECO:0000256" key="3">
    <source>
        <dbReference type="ARBA" id="ARBA00022833"/>
    </source>
</evidence>
<dbReference type="CDD" id="cd16650">
    <property type="entry name" value="SP-RING_PIAS-like"/>
    <property type="match status" value="1"/>
</dbReference>
<dbReference type="InterPro" id="IPR019786">
    <property type="entry name" value="Zinc_finger_PHD-type_CS"/>
</dbReference>
<feature type="domain" description="SP-RING-type" evidence="6">
    <location>
        <begin position="453"/>
        <end position="540"/>
    </location>
</feature>
<dbReference type="InterPro" id="IPR011011">
    <property type="entry name" value="Znf_FYVE_PHD"/>
</dbReference>
<comment type="caution">
    <text evidence="7">The sequence shown here is derived from an EMBL/GenBank/DDBJ whole genome shotgun (WGS) entry which is preliminary data.</text>
</comment>
<dbReference type="PROSITE" id="PS51044">
    <property type="entry name" value="ZF_SP_RING"/>
    <property type="match status" value="1"/>
</dbReference>
<dbReference type="GO" id="GO:0016925">
    <property type="term" value="P:protein sumoylation"/>
    <property type="evidence" value="ECO:0007669"/>
    <property type="project" value="TreeGrafter"/>
</dbReference>
<dbReference type="Pfam" id="PF02891">
    <property type="entry name" value="zf-MIZ"/>
    <property type="match status" value="1"/>
</dbReference>
<dbReference type="Gene3D" id="3.30.40.10">
    <property type="entry name" value="Zinc/RING finger domain, C3HC4 (zinc finger)"/>
    <property type="match status" value="2"/>
</dbReference>
<feature type="region of interest" description="Disordered" evidence="5">
    <location>
        <begin position="428"/>
        <end position="448"/>
    </location>
</feature>
<dbReference type="VEuPathDB" id="CryptoDB:cand_032740"/>
<dbReference type="InterPro" id="IPR004181">
    <property type="entry name" value="Znf_MIZ"/>
</dbReference>
<feature type="region of interest" description="Disordered" evidence="5">
    <location>
        <begin position="674"/>
        <end position="700"/>
    </location>
</feature>
<keyword evidence="2 4" id="KW-0863">Zinc-finger</keyword>
<evidence type="ECO:0000313" key="7">
    <source>
        <dbReference type="EMBL" id="OII71561.1"/>
    </source>
</evidence>
<dbReference type="GO" id="GO:0008270">
    <property type="term" value="F:zinc ion binding"/>
    <property type="evidence" value="ECO:0007669"/>
    <property type="project" value="UniProtKB-KW"/>
</dbReference>
<dbReference type="AlphaFoldDB" id="A0A1J4MBF2"/>
<dbReference type="SUPFAM" id="SSF57903">
    <property type="entry name" value="FYVE/PHD zinc finger"/>
    <property type="match status" value="1"/>
</dbReference>
<evidence type="ECO:0000313" key="8">
    <source>
        <dbReference type="Proteomes" id="UP000186804"/>
    </source>
</evidence>
<sequence>MDSNGWSEFLKKQRLKDLKALAKRLGIYIKANTKKDDCISIILNSSLQDLPRVINEVKEENSNSEWNSVNKLEGTEVRKRDDDTEKCFMCHNDLNVSSIVCNICFKNFHYKCVGYDPEKVEINDNQLMVFRAILTKRNYNSFNHNDEEYDSIKPKFVCPFCRFQALDPFNKIVKPLFLTTVYSYTAIHNIHPKYGNLSINNSSQYPQFISKFSFNPNSYYSNNNGDIEINSSSSNIPTDQTTTNCEYNGKINETLRQNYSDTTINNLNPIFEDHLMIYCLRLDRIDLNHEYPRILTIKLNNKVIQSIEPPSYDHLRRDCPLDLNQYIPSNTKYPSNSNNSMNSSVNIVFNTINALINQGRNQLPNNMILPIPTAPYIIGLFHTHFISDNFIINWLIKERTLSYNIAKDHFVNLISNINNCSKVQVKDEKKSPISSQQSISKNDEDLFGDENSDDDEIICLNTNQILNMLCPLSMDKLELPGRGIYCRHINCFDIKSFIQINSTIKAFNSRWKCPLCFYIIRPTMLNIDIFVQKLLNDPNIPRDSNKITINTNYLTNVDYIPDGYQNSSFLSFDNGNQILQDDQLIIDEYENNIEGNYLINSQCSYLDSTYVKYHQNYDIIASTSDNNGFNTSENYLISKETEGNYNSLYNEYRPLTENNNFISVNEVEIIELSDDDDDDDDKNNTNIQCNNSSELDPNINYPTQINESQILISNNSQNRKRLRLSSSSNFDKVSLAVRL</sequence>
<organism evidence="7 8">
    <name type="scientific">Cryptosporidium andersoni</name>
    <dbReference type="NCBI Taxonomy" id="117008"/>
    <lineage>
        <taxon>Eukaryota</taxon>
        <taxon>Sar</taxon>
        <taxon>Alveolata</taxon>
        <taxon>Apicomplexa</taxon>
        <taxon>Conoidasida</taxon>
        <taxon>Coccidia</taxon>
        <taxon>Eucoccidiorida</taxon>
        <taxon>Eimeriorina</taxon>
        <taxon>Cryptosporidiidae</taxon>
        <taxon>Cryptosporidium</taxon>
    </lineage>
</organism>
<keyword evidence="3" id="KW-0862">Zinc</keyword>